<feature type="active site" description="Proton acceptor; for GTP cyclohydrolase activity" evidence="17">
    <location>
        <position position="330"/>
    </location>
</feature>
<dbReference type="HAMAP" id="MF_01283">
    <property type="entry name" value="RibBA"/>
    <property type="match status" value="1"/>
</dbReference>
<feature type="binding site" evidence="17">
    <location>
        <position position="30"/>
    </location>
    <ligand>
        <name>Mg(2+)</name>
        <dbReference type="ChEBI" id="CHEBI:18420"/>
        <label>2</label>
    </ligand>
</feature>
<dbReference type="NCBIfam" id="TIGR00506">
    <property type="entry name" value="ribB"/>
    <property type="match status" value="1"/>
</dbReference>
<evidence type="ECO:0000256" key="8">
    <source>
        <dbReference type="ARBA" id="ARBA00022741"/>
    </source>
</evidence>
<feature type="binding site" evidence="17">
    <location>
        <begin position="296"/>
        <end position="298"/>
    </location>
    <ligand>
        <name>GTP</name>
        <dbReference type="ChEBI" id="CHEBI:37565"/>
    </ligand>
</feature>
<evidence type="ECO:0000256" key="15">
    <source>
        <dbReference type="ARBA" id="ARBA00023268"/>
    </source>
</evidence>
<evidence type="ECO:0000259" key="18">
    <source>
        <dbReference type="Pfam" id="PF00925"/>
    </source>
</evidence>
<comment type="cofactor">
    <cofactor evidence="17">
        <name>Mg(2+)</name>
        <dbReference type="ChEBI" id="CHEBI:18420"/>
    </cofactor>
    <cofactor evidence="17">
        <name>Mn(2+)</name>
        <dbReference type="ChEBI" id="CHEBI:29035"/>
    </cofactor>
    <text evidence="17">Binds 2 divalent metal cations per subunit. Magnesium or manganese.</text>
</comment>
<comment type="function">
    <text evidence="2 17">Catalyzes the conversion of D-ribulose 5-phosphate to formate and 3,4-dihydroxy-2-butanone 4-phosphate.</text>
</comment>
<keyword evidence="7 17" id="KW-0479">Metal-binding</keyword>
<feature type="binding site" evidence="17">
    <location>
        <position position="269"/>
    </location>
    <ligand>
        <name>Zn(2+)</name>
        <dbReference type="ChEBI" id="CHEBI:29105"/>
        <note>catalytic</note>
    </ligand>
</feature>
<feature type="binding site" evidence="17">
    <location>
        <position position="258"/>
    </location>
    <ligand>
        <name>Zn(2+)</name>
        <dbReference type="ChEBI" id="CHEBI:29105"/>
        <note>catalytic</note>
    </ligand>
</feature>
<feature type="binding site" evidence="17">
    <location>
        <position position="165"/>
    </location>
    <ligand>
        <name>D-ribulose 5-phosphate</name>
        <dbReference type="ChEBI" id="CHEBI:58121"/>
    </ligand>
</feature>
<dbReference type="Pfam" id="PF00925">
    <property type="entry name" value="GTP_cyclohydro2"/>
    <property type="match status" value="1"/>
</dbReference>
<comment type="pathway">
    <text evidence="4 17">Cofactor biosynthesis; riboflavin biosynthesis; 2-hydroxy-3-oxobutyl phosphate from D-ribulose 5-phosphate: step 1/1.</text>
</comment>
<dbReference type="NCBIfam" id="TIGR00505">
    <property type="entry name" value="ribA"/>
    <property type="match status" value="1"/>
</dbReference>
<keyword evidence="11 17" id="KW-0460">Magnesium</keyword>
<evidence type="ECO:0000256" key="14">
    <source>
        <dbReference type="ARBA" id="ARBA00023239"/>
    </source>
</evidence>
<keyword evidence="20" id="KW-1185">Reference proteome</keyword>
<feature type="site" description="Essential for DHBP synthase activity" evidence="17">
    <location>
        <position position="165"/>
    </location>
</feature>
<dbReference type="Proteomes" id="UP001272515">
    <property type="component" value="Unassembled WGS sequence"/>
</dbReference>
<evidence type="ECO:0000256" key="2">
    <source>
        <dbReference type="ARBA" id="ARBA00002284"/>
    </source>
</evidence>
<dbReference type="PIRSF" id="PIRSF001259">
    <property type="entry name" value="RibA"/>
    <property type="match status" value="1"/>
</dbReference>
<dbReference type="HAMAP" id="MF_00180">
    <property type="entry name" value="RibB"/>
    <property type="match status" value="1"/>
</dbReference>
<feature type="binding site" evidence="17">
    <location>
        <position position="144"/>
    </location>
    <ligand>
        <name>Mg(2+)</name>
        <dbReference type="ChEBI" id="CHEBI:18420"/>
        <label>2</label>
    </ligand>
</feature>
<feature type="binding site" evidence="17">
    <location>
        <position position="271"/>
    </location>
    <ligand>
        <name>Zn(2+)</name>
        <dbReference type="ChEBI" id="CHEBI:29105"/>
        <note>catalytic</note>
    </ligand>
</feature>
<keyword evidence="9 17" id="KW-0378">Hydrolase</keyword>
<comment type="catalytic activity">
    <reaction evidence="16 17">
        <text>GTP + 4 H2O = 2,5-diamino-6-hydroxy-4-(5-phosphoribosylamino)-pyrimidine + formate + 2 phosphate + 3 H(+)</text>
        <dbReference type="Rhea" id="RHEA:23704"/>
        <dbReference type="ChEBI" id="CHEBI:15377"/>
        <dbReference type="ChEBI" id="CHEBI:15378"/>
        <dbReference type="ChEBI" id="CHEBI:15740"/>
        <dbReference type="ChEBI" id="CHEBI:37565"/>
        <dbReference type="ChEBI" id="CHEBI:43474"/>
        <dbReference type="ChEBI" id="CHEBI:58614"/>
        <dbReference type="EC" id="3.5.4.25"/>
    </reaction>
</comment>
<dbReference type="EC" id="3.5.4.25" evidence="17"/>
<comment type="similarity">
    <text evidence="5 17">In the N-terminal section; belongs to the DHBP synthase family.</text>
</comment>
<dbReference type="NCBIfam" id="NF001591">
    <property type="entry name" value="PRK00393.1"/>
    <property type="match status" value="1"/>
</dbReference>
<keyword evidence="13 17" id="KW-0464">Manganese</keyword>
<keyword evidence="8 17" id="KW-0547">Nucleotide-binding</keyword>
<dbReference type="InterPro" id="IPR017945">
    <property type="entry name" value="DHBP_synth_RibB-like_a/b_dom"/>
</dbReference>
<reference evidence="19 20" key="1">
    <citation type="submission" date="2023-10" db="EMBL/GenBank/DDBJ databases">
        <title>Veillonella sp. nov., isolated from a pig farm feces dump.</title>
        <authorList>
            <person name="Chang Y.-H."/>
        </authorList>
    </citation>
    <scope>NUCLEOTIDE SEQUENCE [LARGE SCALE GENOMIC DNA]</scope>
    <source>
        <strain evidence="19 20">YH-vei2233</strain>
    </source>
</reference>
<gene>
    <name evidence="17" type="primary">ribBA</name>
    <name evidence="19" type="ORF">RVY80_08985</name>
</gene>
<feature type="site" description="Essential for DHBP synthase activity" evidence="17">
    <location>
        <position position="127"/>
    </location>
</feature>
<dbReference type="EC" id="4.1.99.12" evidence="17"/>
<feature type="binding site" evidence="17">
    <location>
        <position position="353"/>
    </location>
    <ligand>
        <name>GTP</name>
        <dbReference type="ChEBI" id="CHEBI:37565"/>
    </ligand>
</feature>
<feature type="binding site" evidence="17">
    <location>
        <position position="274"/>
    </location>
    <ligand>
        <name>GTP</name>
        <dbReference type="ChEBI" id="CHEBI:37565"/>
    </ligand>
</feature>
<feature type="active site" description="Nucleophile; for GTP cyclohydrolase activity" evidence="17">
    <location>
        <position position="332"/>
    </location>
</feature>
<dbReference type="NCBIfam" id="NF006803">
    <property type="entry name" value="PRK09311.1"/>
    <property type="match status" value="1"/>
</dbReference>
<keyword evidence="15 17" id="KW-0511">Multifunctional enzyme</keyword>
<comment type="catalytic activity">
    <reaction evidence="1 17">
        <text>D-ribulose 5-phosphate = (2S)-2-hydroxy-3-oxobutyl phosphate + formate + H(+)</text>
        <dbReference type="Rhea" id="RHEA:18457"/>
        <dbReference type="ChEBI" id="CHEBI:15378"/>
        <dbReference type="ChEBI" id="CHEBI:15740"/>
        <dbReference type="ChEBI" id="CHEBI:58121"/>
        <dbReference type="ChEBI" id="CHEBI:58830"/>
        <dbReference type="EC" id="4.1.99.12"/>
    </reaction>
</comment>
<evidence type="ECO:0000256" key="6">
    <source>
        <dbReference type="ARBA" id="ARBA00022619"/>
    </source>
</evidence>
<dbReference type="InterPro" id="IPR032677">
    <property type="entry name" value="GTP_cyclohydro_II"/>
</dbReference>
<evidence type="ECO:0000256" key="3">
    <source>
        <dbReference type="ARBA" id="ARBA00004853"/>
    </source>
</evidence>
<feature type="binding site" evidence="17">
    <location>
        <position position="34"/>
    </location>
    <ligand>
        <name>D-ribulose 5-phosphate</name>
        <dbReference type="ChEBI" id="CHEBI:58121"/>
    </ligand>
</feature>
<dbReference type="InterPro" id="IPR036144">
    <property type="entry name" value="RibA-like_sf"/>
</dbReference>
<keyword evidence="12 17" id="KW-0342">GTP-binding</keyword>
<feature type="binding site" evidence="17">
    <location>
        <position position="30"/>
    </location>
    <ligand>
        <name>Mg(2+)</name>
        <dbReference type="ChEBI" id="CHEBI:18420"/>
        <label>1</label>
    </ligand>
</feature>
<evidence type="ECO:0000256" key="10">
    <source>
        <dbReference type="ARBA" id="ARBA00022833"/>
    </source>
</evidence>
<evidence type="ECO:0000256" key="11">
    <source>
        <dbReference type="ARBA" id="ARBA00022842"/>
    </source>
</evidence>
<evidence type="ECO:0000313" key="20">
    <source>
        <dbReference type="Proteomes" id="UP001272515"/>
    </source>
</evidence>
<evidence type="ECO:0000313" key="19">
    <source>
        <dbReference type="EMBL" id="MDV5088958.1"/>
    </source>
</evidence>
<dbReference type="HAMAP" id="MF_00179">
    <property type="entry name" value="RibA"/>
    <property type="match status" value="1"/>
</dbReference>
<evidence type="ECO:0000256" key="7">
    <source>
        <dbReference type="ARBA" id="ARBA00022723"/>
    </source>
</evidence>
<keyword evidence="10 17" id="KW-0862">Zinc</keyword>
<name>A0ABU3ZAL9_9FIRM</name>
<comment type="cofactor">
    <cofactor evidence="17">
        <name>Zn(2+)</name>
        <dbReference type="ChEBI" id="CHEBI:29105"/>
    </cofactor>
    <text evidence="17">Binds 1 zinc ion per subunit.</text>
</comment>
<evidence type="ECO:0000256" key="13">
    <source>
        <dbReference type="ARBA" id="ARBA00023211"/>
    </source>
</evidence>
<comment type="pathway">
    <text evidence="3 17">Cofactor biosynthesis; riboflavin biosynthesis; 5-amino-6-(D-ribitylamino)uracil from GTP: step 1/4.</text>
</comment>
<evidence type="ECO:0000256" key="4">
    <source>
        <dbReference type="ARBA" id="ARBA00004904"/>
    </source>
</evidence>
<evidence type="ECO:0000256" key="1">
    <source>
        <dbReference type="ARBA" id="ARBA00000141"/>
    </source>
</evidence>
<dbReference type="GO" id="GO:0003935">
    <property type="term" value="F:GTP cyclohydrolase II activity"/>
    <property type="evidence" value="ECO:0007669"/>
    <property type="project" value="UniProtKB-EC"/>
</dbReference>
<evidence type="ECO:0000256" key="16">
    <source>
        <dbReference type="ARBA" id="ARBA00049295"/>
    </source>
</evidence>
<dbReference type="PANTHER" id="PTHR21327:SF18">
    <property type="entry name" value="3,4-DIHYDROXY-2-BUTANONE 4-PHOSPHATE SYNTHASE"/>
    <property type="match status" value="1"/>
</dbReference>
<proteinExistence type="inferred from homology"/>
<keyword evidence="6 17" id="KW-0686">Riboflavin biosynthesis</keyword>
<feature type="binding site" evidence="17">
    <location>
        <begin position="29"/>
        <end position="30"/>
    </location>
    <ligand>
        <name>D-ribulose 5-phosphate</name>
        <dbReference type="ChEBI" id="CHEBI:58121"/>
    </ligand>
</feature>
<dbReference type="InterPro" id="IPR016299">
    <property type="entry name" value="Riboflavin_synth_RibBA"/>
</dbReference>
<dbReference type="Gene3D" id="3.90.870.10">
    <property type="entry name" value="DHBP synthase"/>
    <property type="match status" value="1"/>
</dbReference>
<dbReference type="CDD" id="cd00641">
    <property type="entry name" value="GTP_cyclohydro2"/>
    <property type="match status" value="1"/>
</dbReference>
<feature type="domain" description="GTP cyclohydrolase II" evidence="18">
    <location>
        <begin position="213"/>
        <end position="374"/>
    </location>
</feature>
<evidence type="ECO:0000256" key="5">
    <source>
        <dbReference type="ARBA" id="ARBA00005520"/>
    </source>
</evidence>
<dbReference type="InterPro" id="IPR000422">
    <property type="entry name" value="DHBP_synthase_RibB"/>
</dbReference>
<dbReference type="InterPro" id="IPR000926">
    <property type="entry name" value="RibA"/>
</dbReference>
<feature type="region of interest" description="GTP cyclohydrolase II" evidence="17">
    <location>
        <begin position="203"/>
        <end position="400"/>
    </location>
</feature>
<accession>A0ABU3ZAL9</accession>
<protein>
    <recommendedName>
        <fullName evidence="17">Riboflavin biosynthesis protein RibBA</fullName>
    </recommendedName>
    <domain>
        <recommendedName>
            <fullName evidence="17">3,4-dihydroxy-2-butanone 4-phosphate synthase</fullName>
            <shortName evidence="17">DHBP synthase</shortName>
            <ecNumber evidence="17">4.1.99.12</ecNumber>
        </recommendedName>
    </domain>
    <domain>
        <recommendedName>
            <fullName evidence="17">GTP cyclohydrolase-2</fullName>
            <ecNumber evidence="17">3.5.4.25</ecNumber>
        </recommendedName>
        <alternativeName>
            <fullName evidence="17">GTP cyclohydrolase II</fullName>
        </alternativeName>
    </domain>
</protein>
<comment type="function">
    <text evidence="17">Catalyzes the conversion of GTP to 2,5-diamino-6-ribosylamino-4(3H)-pyrimidinone 5'-phosphate (DARP), formate and pyrophosphate.</text>
</comment>
<feature type="binding site" evidence="17">
    <location>
        <begin position="141"/>
        <end position="145"/>
    </location>
    <ligand>
        <name>D-ribulose 5-phosphate</name>
        <dbReference type="ChEBI" id="CHEBI:58121"/>
    </ligand>
</feature>
<comment type="similarity">
    <text evidence="17">In the C-terminal section; belongs to the GTP cyclohydrolase II family.</text>
</comment>
<dbReference type="SUPFAM" id="SSF142695">
    <property type="entry name" value="RibA-like"/>
    <property type="match status" value="1"/>
</dbReference>
<dbReference type="EMBL" id="JAWJZB010000010">
    <property type="protein sequence ID" value="MDV5088958.1"/>
    <property type="molecule type" value="Genomic_DNA"/>
</dbReference>
<evidence type="ECO:0000256" key="17">
    <source>
        <dbReference type="HAMAP-Rule" id="MF_01283"/>
    </source>
</evidence>
<dbReference type="Gene3D" id="3.40.50.10990">
    <property type="entry name" value="GTP cyclohydrolase II"/>
    <property type="match status" value="1"/>
</dbReference>
<dbReference type="RefSeq" id="WP_295189436.1">
    <property type="nucleotide sequence ID" value="NZ_JAWJZA010000013.1"/>
</dbReference>
<feature type="binding site" evidence="17">
    <location>
        <position position="358"/>
    </location>
    <ligand>
        <name>GTP</name>
        <dbReference type="ChEBI" id="CHEBI:37565"/>
    </ligand>
</feature>
<dbReference type="GO" id="GO:0008686">
    <property type="term" value="F:3,4-dihydroxy-2-butanone-4-phosphate synthase activity"/>
    <property type="evidence" value="ECO:0007669"/>
    <property type="project" value="UniProtKB-EC"/>
</dbReference>
<comment type="caution">
    <text evidence="19">The sequence shown here is derived from an EMBL/GenBank/DDBJ whole genome shotgun (WGS) entry which is preliminary data.</text>
</comment>
<organism evidence="19 20">
    <name type="scientific">Veillonella absiana</name>
    <dbReference type="NCBI Taxonomy" id="3079305"/>
    <lineage>
        <taxon>Bacteria</taxon>
        <taxon>Bacillati</taxon>
        <taxon>Bacillota</taxon>
        <taxon>Negativicutes</taxon>
        <taxon>Veillonellales</taxon>
        <taxon>Veillonellaceae</taxon>
        <taxon>Veillonella</taxon>
    </lineage>
</organism>
<feature type="region of interest" description="DHBP synthase" evidence="17">
    <location>
        <begin position="1"/>
        <end position="202"/>
    </location>
</feature>
<dbReference type="Pfam" id="PF00926">
    <property type="entry name" value="DHBP_synthase"/>
    <property type="match status" value="1"/>
</dbReference>
<sequence>MDYTLNTIEEVLVDIKAGKPVIIVDDEGRENEGDLVIAAEFATQENINFMVKEARGIVCTPMRREMLDRLAIHAMVSKNTDNHETAFTVTVDHVDTTTGVSPYERALTIQKLLDPNAKPEDFRRPGHVFPLVYKEGGVLVRQGHTEASIDLCRLAGLQEAAVICEITKDDGNMSRLPDLVEFGAKHNLKIATVADLIEYRKLHDPLVELGACSKLPTKFGDFSIFVFKNEIDHKEHLAIVKGDVNGQSDVLLRIHSECLTGDVFGSKRCDCGEQLDAALRSIEKEGTGVVVYMRQEGRGIGLTNKIKAYALQEQGLDTVEANVELGFPPDMREYSLAAQIIKYLGIKSIRLLTNNPEKRHGLEHWGISVSKRVPLIIPANKINASYLHTKEVKMGHLLEK</sequence>
<feature type="binding site" evidence="17">
    <location>
        <position position="318"/>
    </location>
    <ligand>
        <name>GTP</name>
        <dbReference type="ChEBI" id="CHEBI:37565"/>
    </ligand>
</feature>
<evidence type="ECO:0000256" key="12">
    <source>
        <dbReference type="ARBA" id="ARBA00023134"/>
    </source>
</evidence>
<feature type="binding site" evidence="17">
    <location>
        <begin position="253"/>
        <end position="257"/>
    </location>
    <ligand>
        <name>GTP</name>
        <dbReference type="ChEBI" id="CHEBI:37565"/>
    </ligand>
</feature>
<dbReference type="PANTHER" id="PTHR21327">
    <property type="entry name" value="GTP CYCLOHYDROLASE II-RELATED"/>
    <property type="match status" value="1"/>
</dbReference>
<dbReference type="SUPFAM" id="SSF55821">
    <property type="entry name" value="YrdC/RibB"/>
    <property type="match status" value="1"/>
</dbReference>
<evidence type="ECO:0000256" key="9">
    <source>
        <dbReference type="ARBA" id="ARBA00022801"/>
    </source>
</evidence>
<keyword evidence="14 17" id="KW-0456">Lyase</keyword>